<dbReference type="STRING" id="999810.G2YC20"/>
<protein>
    <recommendedName>
        <fullName evidence="3">La domain family protein</fullName>
    </recommendedName>
</protein>
<dbReference type="InterPro" id="IPR006607">
    <property type="entry name" value="DM15"/>
</dbReference>
<dbReference type="HOGENOM" id="CLU_1610279_0_0_1"/>
<evidence type="ECO:0008006" key="3">
    <source>
        <dbReference type="Google" id="ProtNLM"/>
    </source>
</evidence>
<dbReference type="GO" id="GO:0048255">
    <property type="term" value="P:mRNA stabilization"/>
    <property type="evidence" value="ECO:0007669"/>
    <property type="project" value="InterPro"/>
</dbReference>
<dbReference type="GO" id="GO:0000339">
    <property type="term" value="F:RNA cap binding"/>
    <property type="evidence" value="ECO:0007669"/>
    <property type="project" value="InterPro"/>
</dbReference>
<sequence>MWVKDQRRQAAISESNTIEKYAIFRERATRLREASQPGETHTDMELLYKFWAHFLCRNFNPGMYYEFRKLALEDSHNNAPTGMEQLILYYDETLNNKKKTINEVLAGHYVDVVKGDDSPIQQSAFAKLRTSLRNGALDLKSRKRIDNLLDAKLKELLEQ</sequence>
<evidence type="ECO:0000313" key="2">
    <source>
        <dbReference type="Proteomes" id="UP000008177"/>
    </source>
</evidence>
<name>G2YC20_BOTF4</name>
<gene>
    <name evidence="1" type="ORF">BofuT4_P099710.1</name>
</gene>
<accession>G2YC20</accession>
<dbReference type="SMART" id="SM00684">
    <property type="entry name" value="DM15"/>
    <property type="match status" value="2"/>
</dbReference>
<evidence type="ECO:0000313" key="1">
    <source>
        <dbReference type="EMBL" id="CCD49461.1"/>
    </source>
</evidence>
<dbReference type="Pfam" id="PF21071">
    <property type="entry name" value="LARP1_HEAT"/>
    <property type="match status" value="1"/>
</dbReference>
<proteinExistence type="predicted"/>
<dbReference type="EMBL" id="FQ790314">
    <property type="protein sequence ID" value="CCD49461.1"/>
    <property type="molecule type" value="Genomic_DNA"/>
</dbReference>
<dbReference type="AlphaFoldDB" id="G2YC20"/>
<organism evidence="1 2">
    <name type="scientific">Botryotinia fuckeliana (strain T4)</name>
    <name type="common">Noble rot fungus</name>
    <name type="synonym">Botrytis cinerea</name>
    <dbReference type="NCBI Taxonomy" id="999810"/>
    <lineage>
        <taxon>Eukaryota</taxon>
        <taxon>Fungi</taxon>
        <taxon>Dikarya</taxon>
        <taxon>Ascomycota</taxon>
        <taxon>Pezizomycotina</taxon>
        <taxon>Leotiomycetes</taxon>
        <taxon>Helotiales</taxon>
        <taxon>Sclerotiniaceae</taxon>
        <taxon>Botrytis</taxon>
    </lineage>
</organism>
<dbReference type="InParanoid" id="G2YC20"/>
<reference evidence="2" key="1">
    <citation type="journal article" date="2011" name="PLoS Genet.">
        <title>Genomic analysis of the necrotrophic fungal pathogens Sclerotinia sclerotiorum and Botrytis cinerea.</title>
        <authorList>
            <person name="Amselem J."/>
            <person name="Cuomo C.A."/>
            <person name="van Kan J.A."/>
            <person name="Viaud M."/>
            <person name="Benito E.P."/>
            <person name="Couloux A."/>
            <person name="Coutinho P.M."/>
            <person name="de Vries R.P."/>
            <person name="Dyer P.S."/>
            <person name="Fillinger S."/>
            <person name="Fournier E."/>
            <person name="Gout L."/>
            <person name="Hahn M."/>
            <person name="Kohn L."/>
            <person name="Lapalu N."/>
            <person name="Plummer K.M."/>
            <person name="Pradier J.M."/>
            <person name="Quevillon E."/>
            <person name="Sharon A."/>
            <person name="Simon A."/>
            <person name="ten Have A."/>
            <person name="Tudzynski B."/>
            <person name="Tudzynski P."/>
            <person name="Wincker P."/>
            <person name="Andrew M."/>
            <person name="Anthouard V."/>
            <person name="Beever R.E."/>
            <person name="Beffa R."/>
            <person name="Benoit I."/>
            <person name="Bouzid O."/>
            <person name="Brault B."/>
            <person name="Chen Z."/>
            <person name="Choquer M."/>
            <person name="Collemare J."/>
            <person name="Cotton P."/>
            <person name="Danchin E.G."/>
            <person name="Da Silva C."/>
            <person name="Gautier A."/>
            <person name="Giraud C."/>
            <person name="Giraud T."/>
            <person name="Gonzalez C."/>
            <person name="Grossetete S."/>
            <person name="Guldener U."/>
            <person name="Henrissat B."/>
            <person name="Howlett B.J."/>
            <person name="Kodira C."/>
            <person name="Kretschmer M."/>
            <person name="Lappartient A."/>
            <person name="Leroch M."/>
            <person name="Levis C."/>
            <person name="Mauceli E."/>
            <person name="Neuveglise C."/>
            <person name="Oeser B."/>
            <person name="Pearson M."/>
            <person name="Poulain J."/>
            <person name="Poussereau N."/>
            <person name="Quesneville H."/>
            <person name="Rascle C."/>
            <person name="Schumacher J."/>
            <person name="Segurens B."/>
            <person name="Sexton A."/>
            <person name="Silva E."/>
            <person name="Sirven C."/>
            <person name="Soanes D.M."/>
            <person name="Talbot N.J."/>
            <person name="Templeton M."/>
            <person name="Yandava C."/>
            <person name="Yarden O."/>
            <person name="Zeng Q."/>
            <person name="Rollins J.A."/>
            <person name="Lebrun M.H."/>
            <person name="Dickman M."/>
        </authorList>
    </citation>
    <scope>NUCLEOTIDE SEQUENCE [LARGE SCALE GENOMIC DNA]</scope>
    <source>
        <strain evidence="2">T4</strain>
    </source>
</reference>
<dbReference type="Proteomes" id="UP000008177">
    <property type="component" value="Unplaced contigs"/>
</dbReference>